<dbReference type="SUPFAM" id="SSF55874">
    <property type="entry name" value="ATPase domain of HSP90 chaperone/DNA topoisomerase II/histidine kinase"/>
    <property type="match status" value="1"/>
</dbReference>
<dbReference type="Proteomes" id="UP001172082">
    <property type="component" value="Unassembled WGS sequence"/>
</dbReference>
<dbReference type="InterPro" id="IPR050640">
    <property type="entry name" value="Bact_2-comp_sensor_kinase"/>
</dbReference>
<name>A0ABT8KXE1_9BACT</name>
<feature type="transmembrane region" description="Helical" evidence="1">
    <location>
        <begin position="49"/>
        <end position="71"/>
    </location>
</feature>
<evidence type="ECO:0000256" key="1">
    <source>
        <dbReference type="SAM" id="Phobius"/>
    </source>
</evidence>
<evidence type="ECO:0000313" key="4">
    <source>
        <dbReference type="Proteomes" id="UP001172082"/>
    </source>
</evidence>
<keyword evidence="1" id="KW-1133">Transmembrane helix</keyword>
<protein>
    <submittedName>
        <fullName evidence="3">Histidine kinase</fullName>
    </submittedName>
</protein>
<dbReference type="Pfam" id="PF02518">
    <property type="entry name" value="HATPase_c"/>
    <property type="match status" value="1"/>
</dbReference>
<keyword evidence="3" id="KW-0808">Transferase</keyword>
<feature type="domain" description="Histidine kinase/HSP90-like ATPase" evidence="2">
    <location>
        <begin position="257"/>
        <end position="366"/>
    </location>
</feature>
<organism evidence="3 4">
    <name type="scientific">Splendidivirga corallicola</name>
    <dbReference type="NCBI Taxonomy" id="3051826"/>
    <lineage>
        <taxon>Bacteria</taxon>
        <taxon>Pseudomonadati</taxon>
        <taxon>Bacteroidota</taxon>
        <taxon>Cytophagia</taxon>
        <taxon>Cytophagales</taxon>
        <taxon>Splendidivirgaceae</taxon>
        <taxon>Splendidivirga</taxon>
    </lineage>
</organism>
<feature type="transmembrane region" description="Helical" evidence="1">
    <location>
        <begin position="12"/>
        <end position="29"/>
    </location>
</feature>
<dbReference type="Gene3D" id="3.30.565.10">
    <property type="entry name" value="Histidine kinase-like ATPase, C-terminal domain"/>
    <property type="match status" value="1"/>
</dbReference>
<evidence type="ECO:0000259" key="2">
    <source>
        <dbReference type="SMART" id="SM00387"/>
    </source>
</evidence>
<sequence>MRFKLKGVSPIRFRYIMLAACLISILLVFQDYTNYVINGYDYEFSWFVISARTFINFLLWALFVPFINAMAIPRMSNRRRGMVNIILVILMSVGFALTHRFFALRLYDLAYYLQSGYMREMFGQNNLAALGAGVFSSFIQYWIIVLILMFFSYYRKYIAKQKELNQAQLNALKMQLHPHFLFNTLHSIATLIGYDPKSAQKMISKLGFLLRSILEQDKGDIITLKREIEFIKSYLDIELVRFQDRLDIKYDLDPASLEALLPNLILQPLVENAIKHGTARRKEDGYIEIISRKLNGRANGSANLELIIRDNGSDKSIDPTKAKTTGIGLKNVEKRLKQHYSEAYQLEVEIDGPQGSVVKITVPFIESKQEKR</sequence>
<keyword evidence="3" id="KW-0418">Kinase</keyword>
<dbReference type="PANTHER" id="PTHR34220:SF7">
    <property type="entry name" value="SENSOR HISTIDINE KINASE YPDA"/>
    <property type="match status" value="1"/>
</dbReference>
<proteinExistence type="predicted"/>
<dbReference type="InterPro" id="IPR036890">
    <property type="entry name" value="HATPase_C_sf"/>
</dbReference>
<dbReference type="EMBL" id="JAUJEA010000019">
    <property type="protein sequence ID" value="MDN5205476.1"/>
    <property type="molecule type" value="Genomic_DNA"/>
</dbReference>
<dbReference type="InterPro" id="IPR003594">
    <property type="entry name" value="HATPase_dom"/>
</dbReference>
<dbReference type="InterPro" id="IPR010559">
    <property type="entry name" value="Sig_transdc_His_kin_internal"/>
</dbReference>
<dbReference type="Pfam" id="PF06580">
    <property type="entry name" value="His_kinase"/>
    <property type="match status" value="1"/>
</dbReference>
<reference evidence="3" key="1">
    <citation type="submission" date="2023-06" db="EMBL/GenBank/DDBJ databases">
        <title>Genomic of Parafulvivirga corallium.</title>
        <authorList>
            <person name="Wang G."/>
        </authorList>
    </citation>
    <scope>NUCLEOTIDE SEQUENCE</scope>
    <source>
        <strain evidence="3">BMA10</strain>
    </source>
</reference>
<accession>A0ABT8KXE1</accession>
<dbReference type="PANTHER" id="PTHR34220">
    <property type="entry name" value="SENSOR HISTIDINE KINASE YPDA"/>
    <property type="match status" value="1"/>
</dbReference>
<gene>
    <name evidence="3" type="ORF">QQ008_29100</name>
</gene>
<comment type="caution">
    <text evidence="3">The sequence shown here is derived from an EMBL/GenBank/DDBJ whole genome shotgun (WGS) entry which is preliminary data.</text>
</comment>
<dbReference type="SMART" id="SM00387">
    <property type="entry name" value="HATPase_c"/>
    <property type="match status" value="1"/>
</dbReference>
<feature type="transmembrane region" description="Helical" evidence="1">
    <location>
        <begin position="83"/>
        <end position="107"/>
    </location>
</feature>
<evidence type="ECO:0000313" key="3">
    <source>
        <dbReference type="EMBL" id="MDN5205476.1"/>
    </source>
</evidence>
<feature type="transmembrane region" description="Helical" evidence="1">
    <location>
        <begin position="127"/>
        <end position="154"/>
    </location>
</feature>
<keyword evidence="4" id="KW-1185">Reference proteome</keyword>
<keyword evidence="1" id="KW-0472">Membrane</keyword>
<dbReference type="GO" id="GO:0016301">
    <property type="term" value="F:kinase activity"/>
    <property type="evidence" value="ECO:0007669"/>
    <property type="project" value="UniProtKB-KW"/>
</dbReference>
<keyword evidence="1" id="KW-0812">Transmembrane</keyword>
<dbReference type="RefSeq" id="WP_346755498.1">
    <property type="nucleotide sequence ID" value="NZ_JAUJEA010000019.1"/>
</dbReference>